<reference evidence="2" key="1">
    <citation type="submission" date="2021-05" db="EMBL/GenBank/DDBJ databases">
        <authorList>
            <person name="Alioto T."/>
            <person name="Alioto T."/>
            <person name="Gomez Garrido J."/>
        </authorList>
    </citation>
    <scope>NUCLEOTIDE SEQUENCE</scope>
</reference>
<dbReference type="EMBL" id="HBUF01682663">
    <property type="protein sequence ID" value="CAG6792656.1"/>
    <property type="molecule type" value="Transcribed_RNA"/>
</dbReference>
<organism evidence="2">
    <name type="scientific">Cacopsylla melanoneura</name>
    <dbReference type="NCBI Taxonomy" id="428564"/>
    <lineage>
        <taxon>Eukaryota</taxon>
        <taxon>Metazoa</taxon>
        <taxon>Ecdysozoa</taxon>
        <taxon>Arthropoda</taxon>
        <taxon>Hexapoda</taxon>
        <taxon>Insecta</taxon>
        <taxon>Pterygota</taxon>
        <taxon>Neoptera</taxon>
        <taxon>Paraneoptera</taxon>
        <taxon>Hemiptera</taxon>
        <taxon>Sternorrhyncha</taxon>
        <taxon>Psylloidea</taxon>
        <taxon>Psyllidae</taxon>
        <taxon>Psyllinae</taxon>
        <taxon>Cacopsylla</taxon>
    </lineage>
</organism>
<evidence type="ECO:0000256" key="1">
    <source>
        <dbReference type="SAM" id="MobiDB-lite"/>
    </source>
</evidence>
<feature type="region of interest" description="Disordered" evidence="1">
    <location>
        <begin position="1"/>
        <end position="20"/>
    </location>
</feature>
<proteinExistence type="predicted"/>
<name>A0A8D9FJK5_9HEMI</name>
<dbReference type="AlphaFoldDB" id="A0A8D9FJK5"/>
<feature type="compositionally biased region" description="Low complexity" evidence="1">
    <location>
        <begin position="1"/>
        <end position="15"/>
    </location>
</feature>
<protein>
    <submittedName>
        <fullName evidence="2">Uncharacterized protein</fullName>
    </submittedName>
</protein>
<sequence>MGPKAKTPKKGAAPPKQEPPDYLIDLDTVYVRTSKTNLKVQPKAELINEPPSMNAHIGLDPRTGKQLYTIHYKKPIIPPSVADANVETDRPRLLYIKPAEIIARFSCIGGQDDEMLPILFNVPQEGKYIVAGEPKILRYGQSQLMRDLDESLMDEEDESDESD</sequence>
<accession>A0A8D9FJK5</accession>
<evidence type="ECO:0000313" key="2">
    <source>
        <dbReference type="EMBL" id="CAG6792656.1"/>
    </source>
</evidence>